<accession>A0A915YCG6</accession>
<reference evidence="1" key="1">
    <citation type="submission" date="2022-09" db="EMBL/GenBank/DDBJ databases">
        <title>Aureispira anguillicida sp. nov., isolated from Leptocephalus of Japanese eel Anguilla japonica.</title>
        <authorList>
            <person name="Yuasa K."/>
            <person name="Mekata T."/>
            <person name="Ikunari K."/>
        </authorList>
    </citation>
    <scope>NUCLEOTIDE SEQUENCE</scope>
    <source>
        <strain evidence="1">EL160426</strain>
    </source>
</reference>
<dbReference type="EMBL" id="AP026867">
    <property type="protein sequence ID" value="BDS10519.1"/>
    <property type="molecule type" value="Genomic_DNA"/>
</dbReference>
<dbReference type="Proteomes" id="UP001060919">
    <property type="component" value="Chromosome"/>
</dbReference>
<organism evidence="1 2">
    <name type="scientific">Aureispira anguillae</name>
    <dbReference type="NCBI Taxonomy" id="2864201"/>
    <lineage>
        <taxon>Bacteria</taxon>
        <taxon>Pseudomonadati</taxon>
        <taxon>Bacteroidota</taxon>
        <taxon>Saprospiria</taxon>
        <taxon>Saprospirales</taxon>
        <taxon>Saprospiraceae</taxon>
        <taxon>Aureispira</taxon>
    </lineage>
</organism>
<sequence>MIASKEANNKGIGQVFDQACPIPLLLAIIPTVLGIPVGTAARGLRLCGIALATSMPS</sequence>
<keyword evidence="2" id="KW-1185">Reference proteome</keyword>
<evidence type="ECO:0000313" key="1">
    <source>
        <dbReference type="EMBL" id="BDS10519.1"/>
    </source>
</evidence>
<proteinExistence type="predicted"/>
<evidence type="ECO:0000313" key="2">
    <source>
        <dbReference type="Proteomes" id="UP001060919"/>
    </source>
</evidence>
<dbReference type="AlphaFoldDB" id="A0A915YCG6"/>
<gene>
    <name evidence="1" type="ORF">AsAng_0012270</name>
</gene>
<dbReference type="KEGG" id="aup:AsAng_0012270"/>
<name>A0A915YCG6_9BACT</name>
<protein>
    <submittedName>
        <fullName evidence="1">Uncharacterized protein</fullName>
    </submittedName>
</protein>